<dbReference type="SMART" id="SM00530">
    <property type="entry name" value="HTH_XRE"/>
    <property type="match status" value="1"/>
</dbReference>
<organism evidence="3 4">
    <name type="scientific">Marinobacter shengliensis</name>
    <dbReference type="NCBI Taxonomy" id="1389223"/>
    <lineage>
        <taxon>Bacteria</taxon>
        <taxon>Pseudomonadati</taxon>
        <taxon>Pseudomonadota</taxon>
        <taxon>Gammaproteobacteria</taxon>
        <taxon>Pseudomonadales</taxon>
        <taxon>Marinobacteraceae</taxon>
        <taxon>Marinobacter</taxon>
    </lineage>
</organism>
<dbReference type="CDD" id="cd00093">
    <property type="entry name" value="HTH_XRE"/>
    <property type="match status" value="1"/>
</dbReference>
<dbReference type="SUPFAM" id="SSF47413">
    <property type="entry name" value="lambda repressor-like DNA-binding domains"/>
    <property type="match status" value="1"/>
</dbReference>
<proteinExistence type="predicted"/>
<name>A0ABV4W944_9GAMM</name>
<dbReference type="InterPro" id="IPR001387">
    <property type="entry name" value="Cro/C1-type_HTH"/>
</dbReference>
<evidence type="ECO:0000259" key="2">
    <source>
        <dbReference type="PROSITE" id="PS50943"/>
    </source>
</evidence>
<dbReference type="PANTHER" id="PTHR46797">
    <property type="entry name" value="HTH-TYPE TRANSCRIPTIONAL REGULATOR"/>
    <property type="match status" value="1"/>
</dbReference>
<dbReference type="Pfam" id="PF01381">
    <property type="entry name" value="HTH_3"/>
    <property type="match status" value="1"/>
</dbReference>
<protein>
    <submittedName>
        <fullName evidence="3">Helix-turn-helix domain-containing protein</fullName>
    </submittedName>
</protein>
<dbReference type="InterPro" id="IPR050807">
    <property type="entry name" value="TransReg_Diox_bact_type"/>
</dbReference>
<dbReference type="PANTHER" id="PTHR46797:SF1">
    <property type="entry name" value="METHYLPHOSPHONATE SYNTHASE"/>
    <property type="match status" value="1"/>
</dbReference>
<dbReference type="InterPro" id="IPR010982">
    <property type="entry name" value="Lambda_DNA-bd_dom_sf"/>
</dbReference>
<sequence length="95" mass="10359">MDLGRAITRVRRLKKMTQAQLAQSAGVSVSHLCLVEKNKRDPSLQLVESLAKALGIPVSVLVFLATEESETPELEQQHFQSITDAIKGLMSNDAA</sequence>
<dbReference type="Gene3D" id="1.10.260.40">
    <property type="entry name" value="lambda repressor-like DNA-binding domains"/>
    <property type="match status" value="1"/>
</dbReference>
<evidence type="ECO:0000313" key="4">
    <source>
        <dbReference type="Proteomes" id="UP001576762"/>
    </source>
</evidence>
<keyword evidence="4" id="KW-1185">Reference proteome</keyword>
<dbReference type="RefSeq" id="WP_342631929.1">
    <property type="nucleotide sequence ID" value="NZ_JBHFLD010000021.1"/>
</dbReference>
<accession>A0ABV4W944</accession>
<dbReference type="EMBL" id="JBHFLD010000021">
    <property type="protein sequence ID" value="MFB2716678.1"/>
    <property type="molecule type" value="Genomic_DNA"/>
</dbReference>
<evidence type="ECO:0000256" key="1">
    <source>
        <dbReference type="ARBA" id="ARBA00023125"/>
    </source>
</evidence>
<gene>
    <name evidence="3" type="ORF">ACE05E_14420</name>
</gene>
<feature type="domain" description="HTH cro/C1-type" evidence="2">
    <location>
        <begin position="7"/>
        <end position="61"/>
    </location>
</feature>
<keyword evidence="1" id="KW-0238">DNA-binding</keyword>
<reference evidence="3 4" key="1">
    <citation type="submission" date="2024-09" db="EMBL/GenBank/DDBJ databases">
        <title>Draft genome sequences of 6 high pH adapted Marinobacter shengliensis sp. isolated from Mariana forearc serpentinite mud volcanoes.</title>
        <authorList>
            <person name="Elkassas S."/>
            <person name="Serres M."/>
            <person name="Michael N."/>
            <person name="Amina P."/>
            <person name="Teodora Z."/>
            <person name="Julie H."/>
        </authorList>
    </citation>
    <scope>NUCLEOTIDE SEQUENCE [LARGE SCALE GENOMIC DNA]</scope>
    <source>
        <strain evidence="3 4">EB4</strain>
    </source>
</reference>
<dbReference type="PROSITE" id="PS50943">
    <property type="entry name" value="HTH_CROC1"/>
    <property type="match status" value="1"/>
</dbReference>
<comment type="caution">
    <text evidence="3">The sequence shown here is derived from an EMBL/GenBank/DDBJ whole genome shotgun (WGS) entry which is preliminary data.</text>
</comment>
<dbReference type="Proteomes" id="UP001576762">
    <property type="component" value="Unassembled WGS sequence"/>
</dbReference>
<evidence type="ECO:0000313" key="3">
    <source>
        <dbReference type="EMBL" id="MFB2716678.1"/>
    </source>
</evidence>